<sequence>MRRADRLFEIIQVLRRASGPVTADRIAAELETSKRTIYRDIDALVARRVPIRGEAGVGYVLERGFVLPPLMLTTDEVEAVALGAQWVVAHADADLAKAALGVLAKIATTMPEDLRPLIDDPAVGTPPGRDADDDHVDVARLRKWCREGRKLAIGYLDETGTTSDRVIRPFMVGYVETVRVIMAWCELRQDFRVFRADRLTTVAFLEQRYPDRSVALRRRWLKMMRERRVGGPFPG</sequence>
<dbReference type="Proteomes" id="UP001055108">
    <property type="component" value="Unassembled WGS sequence"/>
</dbReference>
<reference evidence="3" key="2">
    <citation type="submission" date="2021-08" db="EMBL/GenBank/DDBJ databases">
        <authorList>
            <person name="Tani A."/>
            <person name="Ola A."/>
            <person name="Ogura Y."/>
            <person name="Katsura K."/>
            <person name="Hayashi T."/>
        </authorList>
    </citation>
    <scope>NUCLEOTIDE SEQUENCE</scope>
    <source>
        <strain evidence="3">NBRC 103626</strain>
    </source>
</reference>
<evidence type="ECO:0000259" key="2">
    <source>
        <dbReference type="Pfam" id="PF13280"/>
    </source>
</evidence>
<protein>
    <recommendedName>
        <fullName evidence="5">Helix-turn-helix type 11 domain protein</fullName>
    </recommendedName>
</protein>
<organism evidence="3 4">
    <name type="scientific">Methylobacterium gregans</name>
    <dbReference type="NCBI Taxonomy" id="374424"/>
    <lineage>
        <taxon>Bacteria</taxon>
        <taxon>Pseudomonadati</taxon>
        <taxon>Pseudomonadota</taxon>
        <taxon>Alphaproteobacteria</taxon>
        <taxon>Hyphomicrobiales</taxon>
        <taxon>Methylobacteriaceae</taxon>
        <taxon>Methylobacterium</taxon>
    </lineage>
</organism>
<name>A0AA37HQ19_9HYPH</name>
<dbReference type="EMBL" id="BPQM01000077">
    <property type="protein sequence ID" value="GJD79924.1"/>
    <property type="molecule type" value="Genomic_DNA"/>
</dbReference>
<dbReference type="InterPro" id="IPR036390">
    <property type="entry name" value="WH_DNA-bd_sf"/>
</dbReference>
<feature type="domain" description="Helix-turn-helix type 11" evidence="1">
    <location>
        <begin position="6"/>
        <end position="59"/>
    </location>
</feature>
<dbReference type="RefSeq" id="WP_238303807.1">
    <property type="nucleotide sequence ID" value="NZ_BPQM01000077.1"/>
</dbReference>
<dbReference type="InterPro" id="IPR036388">
    <property type="entry name" value="WH-like_DNA-bd_sf"/>
</dbReference>
<dbReference type="PANTHER" id="PTHR34580:SF3">
    <property type="entry name" value="PROTEIN PAFB"/>
    <property type="match status" value="1"/>
</dbReference>
<accession>A0AA37HQ19</accession>
<reference evidence="3" key="1">
    <citation type="journal article" date="2016" name="Front. Microbiol.">
        <title>Genome Sequence of the Piezophilic, Mesophilic Sulfate-Reducing Bacterium Desulfovibrio indicus J2T.</title>
        <authorList>
            <person name="Cao J."/>
            <person name="Maignien L."/>
            <person name="Shao Z."/>
            <person name="Alain K."/>
            <person name="Jebbar M."/>
        </authorList>
    </citation>
    <scope>NUCLEOTIDE SEQUENCE</scope>
    <source>
        <strain evidence="3">NBRC 103626</strain>
    </source>
</reference>
<dbReference type="SUPFAM" id="SSF46785">
    <property type="entry name" value="Winged helix' DNA-binding domain"/>
    <property type="match status" value="1"/>
</dbReference>
<dbReference type="PROSITE" id="PS52050">
    <property type="entry name" value="WYL"/>
    <property type="match status" value="1"/>
</dbReference>
<evidence type="ECO:0000313" key="4">
    <source>
        <dbReference type="Proteomes" id="UP001055108"/>
    </source>
</evidence>
<evidence type="ECO:0000313" key="3">
    <source>
        <dbReference type="EMBL" id="GJD79924.1"/>
    </source>
</evidence>
<dbReference type="PANTHER" id="PTHR34580">
    <property type="match status" value="1"/>
</dbReference>
<dbReference type="Pfam" id="PF13280">
    <property type="entry name" value="WYL"/>
    <property type="match status" value="1"/>
</dbReference>
<gene>
    <name evidence="3" type="ORF">NBEOAGPD_3155</name>
</gene>
<dbReference type="AlphaFoldDB" id="A0AA37HQ19"/>
<keyword evidence="4" id="KW-1185">Reference proteome</keyword>
<dbReference type="Pfam" id="PF08279">
    <property type="entry name" value="HTH_11"/>
    <property type="match status" value="1"/>
</dbReference>
<feature type="domain" description="WYL" evidence="2">
    <location>
        <begin position="139"/>
        <end position="202"/>
    </location>
</feature>
<dbReference type="InterPro" id="IPR026881">
    <property type="entry name" value="WYL_dom"/>
</dbReference>
<dbReference type="InterPro" id="IPR051534">
    <property type="entry name" value="CBASS_pafABC_assoc_protein"/>
</dbReference>
<dbReference type="InterPro" id="IPR013196">
    <property type="entry name" value="HTH_11"/>
</dbReference>
<evidence type="ECO:0000259" key="1">
    <source>
        <dbReference type="Pfam" id="PF08279"/>
    </source>
</evidence>
<dbReference type="Gene3D" id="1.10.10.10">
    <property type="entry name" value="Winged helix-like DNA-binding domain superfamily/Winged helix DNA-binding domain"/>
    <property type="match status" value="1"/>
</dbReference>
<proteinExistence type="predicted"/>
<comment type="caution">
    <text evidence="3">The sequence shown here is derived from an EMBL/GenBank/DDBJ whole genome shotgun (WGS) entry which is preliminary data.</text>
</comment>
<evidence type="ECO:0008006" key="5">
    <source>
        <dbReference type="Google" id="ProtNLM"/>
    </source>
</evidence>